<gene>
    <name evidence="3" type="ORF">PACLA_8A042775</name>
</gene>
<evidence type="ECO:0000313" key="4">
    <source>
        <dbReference type="Proteomes" id="UP001152795"/>
    </source>
</evidence>
<dbReference type="PANTHER" id="PTHR46579:SF2">
    <property type="entry name" value="C2H2-TYPE DOMAIN-CONTAINING PROTEIN"/>
    <property type="match status" value="1"/>
</dbReference>
<dbReference type="Proteomes" id="UP001152795">
    <property type="component" value="Unassembled WGS sequence"/>
</dbReference>
<dbReference type="Pfam" id="PF02992">
    <property type="entry name" value="Transposase_21"/>
    <property type="match status" value="1"/>
</dbReference>
<evidence type="ECO:0000313" key="3">
    <source>
        <dbReference type="EMBL" id="CAB4029618.1"/>
    </source>
</evidence>
<dbReference type="InterPro" id="IPR004242">
    <property type="entry name" value="Transposase_21"/>
</dbReference>
<dbReference type="EMBL" id="CACRXK020016295">
    <property type="protein sequence ID" value="CAB4029618.1"/>
    <property type="molecule type" value="Genomic_DNA"/>
</dbReference>
<sequence>MAENNNYMTLCPHCETYLPARTFRRHREDFFNLNTNSWQKDPSLVESSDDDDNYIEIDQSIPHAPSSSGHSHDDSESDTANDFFHQALLEQEIWDDVSDHEINEDTFENPNIPSVGVSTSDRSSNRTLLNCLVILLAFFWTYFPIPDNAMEFLLLSLKRFFQAASFSNNWLATFALAFPGSLYLFRKEIGLVGDKFTKYVVCPKCCAVYEFENSFRTIGTRKVSKTCSFVRFPNHRQWRMRKQCGTTLLKEITVKDGGNRLYPHKVYCYQSIVSTLEQFVKRSGFTERCELWRNRDLRTPYQVMCDVFEGRVWRDFQMFEGSSFLASPRNYGFMLNVDWMQPFDHTPYSVGVLYLVLMNLPRSERFKRQNIFLVGIIPGPNEPKININSFLKPLVDELFVLWEEGVNLRHSGSPILPERFRAALLCVACDMPASRKVCGFTAHNSKHGCNKCTKEFATGGIGEATNYSGFNSCSGRNIVDHRRHVEEILAQSTQELRNVKESLYGVRYSELLRLPYFDCIRFTIVDPMHNLFLGTAKHMMELWLELSVLTRADLERVQEKVDATNTPSNMGRIPFKIAKSFSGFTAEQWKTWVTVFSPFALLGFITNNHYKCWLNFVKACKLLSQPMIKISDVGLAHSLLVTFCRDIEKMYGTQRITPNMHMHTHLADCILDYGPIYSFWLFSFERYNGILGNYSTNNRSIELQIMRKFLRDQNLREFEFPEECAQHFRDLTDKIHQREGRRSMNDVIDSKLAINILRMCNDRIHVGNELWFSLDGYSFGSPHVIEHLDTDEHEYLSRVYTIFLPGLTTNDIPLLCDKYASIAFAGERYGSTFSRLNRFAYILAKWAGRFHGDVDIESMDERPGIVDCFIRQSISYNDKVYSFCFAYVRWFQHHPERFHYGNAGNMVAPEIWCANMFECFGPASFIPVQRITRNFIAGYDKVNDETVLFVMPLARQIHL</sequence>
<reference evidence="3" key="1">
    <citation type="submission" date="2020-04" db="EMBL/GenBank/DDBJ databases">
        <authorList>
            <person name="Alioto T."/>
            <person name="Alioto T."/>
            <person name="Gomez Garrido J."/>
        </authorList>
    </citation>
    <scope>NUCLEOTIDE SEQUENCE</scope>
    <source>
        <strain evidence="3">A484AB</strain>
    </source>
</reference>
<accession>A0A6S7JFP5</accession>
<proteinExistence type="predicted"/>
<keyword evidence="4" id="KW-1185">Reference proteome</keyword>
<keyword evidence="2" id="KW-0472">Membrane</keyword>
<comment type="caution">
    <text evidence="3">The sequence shown here is derived from an EMBL/GenBank/DDBJ whole genome shotgun (WGS) entry which is preliminary data.</text>
</comment>
<feature type="transmembrane region" description="Helical" evidence="2">
    <location>
        <begin position="127"/>
        <end position="145"/>
    </location>
</feature>
<dbReference type="PANTHER" id="PTHR46579">
    <property type="entry name" value="F5/8 TYPE C DOMAIN-CONTAINING PROTEIN-RELATED"/>
    <property type="match status" value="1"/>
</dbReference>
<evidence type="ECO:0000256" key="1">
    <source>
        <dbReference type="SAM" id="MobiDB-lite"/>
    </source>
</evidence>
<organism evidence="3 4">
    <name type="scientific">Paramuricea clavata</name>
    <name type="common">Red gorgonian</name>
    <name type="synonym">Violescent sea-whip</name>
    <dbReference type="NCBI Taxonomy" id="317549"/>
    <lineage>
        <taxon>Eukaryota</taxon>
        <taxon>Metazoa</taxon>
        <taxon>Cnidaria</taxon>
        <taxon>Anthozoa</taxon>
        <taxon>Octocorallia</taxon>
        <taxon>Malacalcyonacea</taxon>
        <taxon>Plexauridae</taxon>
        <taxon>Paramuricea</taxon>
    </lineage>
</organism>
<protein>
    <submittedName>
        <fullName evidence="3">Uncharacterized protein</fullName>
    </submittedName>
</protein>
<dbReference type="OrthoDB" id="5987552at2759"/>
<evidence type="ECO:0000256" key="2">
    <source>
        <dbReference type="SAM" id="Phobius"/>
    </source>
</evidence>
<feature type="compositionally biased region" description="Low complexity" evidence="1">
    <location>
        <begin position="60"/>
        <end position="69"/>
    </location>
</feature>
<feature type="region of interest" description="Disordered" evidence="1">
    <location>
        <begin position="59"/>
        <end position="78"/>
    </location>
</feature>
<keyword evidence="2" id="KW-0812">Transmembrane</keyword>
<name>A0A6S7JFP5_PARCT</name>
<keyword evidence="2" id="KW-1133">Transmembrane helix</keyword>
<dbReference type="AlphaFoldDB" id="A0A6S7JFP5"/>